<proteinExistence type="predicted"/>
<dbReference type="AlphaFoldDB" id="A0A5J9WNG1"/>
<organism evidence="1 2">
    <name type="scientific">Eragrostis curvula</name>
    <name type="common">weeping love grass</name>
    <dbReference type="NCBI Taxonomy" id="38414"/>
    <lineage>
        <taxon>Eukaryota</taxon>
        <taxon>Viridiplantae</taxon>
        <taxon>Streptophyta</taxon>
        <taxon>Embryophyta</taxon>
        <taxon>Tracheophyta</taxon>
        <taxon>Spermatophyta</taxon>
        <taxon>Magnoliopsida</taxon>
        <taxon>Liliopsida</taxon>
        <taxon>Poales</taxon>
        <taxon>Poaceae</taxon>
        <taxon>PACMAD clade</taxon>
        <taxon>Chloridoideae</taxon>
        <taxon>Eragrostideae</taxon>
        <taxon>Eragrostidinae</taxon>
        <taxon>Eragrostis</taxon>
    </lineage>
</organism>
<dbReference type="Gramene" id="TVU48814">
    <property type="protein sequence ID" value="TVU48814"/>
    <property type="gene ID" value="EJB05_00090"/>
</dbReference>
<evidence type="ECO:0000313" key="1">
    <source>
        <dbReference type="EMBL" id="TVU48814.1"/>
    </source>
</evidence>
<accession>A0A5J9WNG1</accession>
<protein>
    <submittedName>
        <fullName evidence="1">Uncharacterized protein</fullName>
    </submittedName>
</protein>
<keyword evidence="2" id="KW-1185">Reference proteome</keyword>
<gene>
    <name evidence="1" type="ORF">EJB05_00090</name>
</gene>
<name>A0A5J9WNG1_9POAL</name>
<comment type="caution">
    <text evidence="1">The sequence shown here is derived from an EMBL/GenBank/DDBJ whole genome shotgun (WGS) entry which is preliminary data.</text>
</comment>
<reference evidence="1 2" key="1">
    <citation type="journal article" date="2019" name="Sci. Rep.">
        <title>A high-quality genome of Eragrostis curvula grass provides insights into Poaceae evolution and supports new strategies to enhance forage quality.</title>
        <authorList>
            <person name="Carballo J."/>
            <person name="Santos B.A.C.M."/>
            <person name="Zappacosta D."/>
            <person name="Garbus I."/>
            <person name="Selva J.P."/>
            <person name="Gallo C.A."/>
            <person name="Diaz A."/>
            <person name="Albertini E."/>
            <person name="Caccamo M."/>
            <person name="Echenique V."/>
        </authorList>
    </citation>
    <scope>NUCLEOTIDE SEQUENCE [LARGE SCALE GENOMIC DNA]</scope>
    <source>
        <strain evidence="2">cv. Victoria</strain>
        <tissue evidence="1">Leaf</tissue>
    </source>
</reference>
<dbReference type="Proteomes" id="UP000324897">
    <property type="component" value="Chromosome 6"/>
</dbReference>
<sequence>MSQSSDSWSLRAFHEFQKLPCVFLRHRYGKALNSEALEETKMSRCVLLAHFRRFINLTPLPELHETH</sequence>
<evidence type="ECO:0000313" key="2">
    <source>
        <dbReference type="Proteomes" id="UP000324897"/>
    </source>
</evidence>
<feature type="non-terminal residue" evidence="1">
    <location>
        <position position="1"/>
    </location>
</feature>
<dbReference type="EMBL" id="RWGY01000002">
    <property type="protein sequence ID" value="TVU48814.1"/>
    <property type="molecule type" value="Genomic_DNA"/>
</dbReference>